<dbReference type="STRING" id="1798652.A3A43_01090"/>
<evidence type="ECO:0000313" key="3">
    <source>
        <dbReference type="EMBL" id="OGZ01372.1"/>
    </source>
</evidence>
<evidence type="ECO:0008006" key="5">
    <source>
        <dbReference type="Google" id="ProtNLM"/>
    </source>
</evidence>
<sequence length="124" mass="12883">MKKHLLRFAVLSAASPSFSIPLIALAQAPPPLPTSPANSVVGVMDILCRFVGWFFAFLIVIAVIFVLVAAWKYLTAAGDPEKVSSANRSLIYAAIAVLVALIARGIPAIVSSFAGGGIANFGCP</sequence>
<feature type="signal peptide" evidence="2">
    <location>
        <begin position="1"/>
        <end position="26"/>
    </location>
</feature>
<feature type="chain" id="PRO_5009582346" description="DUF4134 domain-containing protein" evidence="2">
    <location>
        <begin position="27"/>
        <end position="124"/>
    </location>
</feature>
<gene>
    <name evidence="3" type="ORF">A3A43_01090</name>
</gene>
<comment type="caution">
    <text evidence="3">The sequence shown here is derived from an EMBL/GenBank/DDBJ whole genome shotgun (WGS) entry which is preliminary data.</text>
</comment>
<accession>A0A1G2CJH5</accession>
<organism evidence="3 4">
    <name type="scientific">Candidatus Liptonbacteria bacterium RIFCSPLOWO2_01_FULL_56_20</name>
    <dbReference type="NCBI Taxonomy" id="1798652"/>
    <lineage>
        <taxon>Bacteria</taxon>
        <taxon>Candidatus Liptoniibacteriota</taxon>
    </lineage>
</organism>
<keyword evidence="1" id="KW-0472">Membrane</keyword>
<protein>
    <recommendedName>
        <fullName evidence="5">DUF4134 domain-containing protein</fullName>
    </recommendedName>
</protein>
<dbReference type="AlphaFoldDB" id="A0A1G2CJH5"/>
<feature type="transmembrane region" description="Helical" evidence="1">
    <location>
        <begin position="50"/>
        <end position="70"/>
    </location>
</feature>
<keyword evidence="1" id="KW-0812">Transmembrane</keyword>
<proteinExistence type="predicted"/>
<keyword evidence="2" id="KW-0732">Signal</keyword>
<evidence type="ECO:0000313" key="4">
    <source>
        <dbReference type="Proteomes" id="UP000178495"/>
    </source>
</evidence>
<dbReference type="Proteomes" id="UP000178495">
    <property type="component" value="Unassembled WGS sequence"/>
</dbReference>
<dbReference type="EMBL" id="MHLC01000012">
    <property type="protein sequence ID" value="OGZ01372.1"/>
    <property type="molecule type" value="Genomic_DNA"/>
</dbReference>
<reference evidence="3 4" key="1">
    <citation type="journal article" date="2016" name="Nat. Commun.">
        <title>Thousands of microbial genomes shed light on interconnected biogeochemical processes in an aquifer system.</title>
        <authorList>
            <person name="Anantharaman K."/>
            <person name="Brown C.T."/>
            <person name="Hug L.A."/>
            <person name="Sharon I."/>
            <person name="Castelle C.J."/>
            <person name="Probst A.J."/>
            <person name="Thomas B.C."/>
            <person name="Singh A."/>
            <person name="Wilkins M.J."/>
            <person name="Karaoz U."/>
            <person name="Brodie E.L."/>
            <person name="Williams K.H."/>
            <person name="Hubbard S.S."/>
            <person name="Banfield J.F."/>
        </authorList>
    </citation>
    <scope>NUCLEOTIDE SEQUENCE [LARGE SCALE GENOMIC DNA]</scope>
</reference>
<name>A0A1G2CJH5_9BACT</name>
<keyword evidence="1" id="KW-1133">Transmembrane helix</keyword>
<feature type="transmembrane region" description="Helical" evidence="1">
    <location>
        <begin position="90"/>
        <end position="110"/>
    </location>
</feature>
<evidence type="ECO:0000256" key="1">
    <source>
        <dbReference type="SAM" id="Phobius"/>
    </source>
</evidence>
<evidence type="ECO:0000256" key="2">
    <source>
        <dbReference type="SAM" id="SignalP"/>
    </source>
</evidence>